<gene>
    <name evidence="1" type="primary">LOC107776339</name>
</gene>
<dbReference type="AlphaFoldDB" id="A0A1S3YHW5"/>
<dbReference type="OMA" id="NWHIQEM"/>
<dbReference type="CDD" id="cd09272">
    <property type="entry name" value="RNase_HI_RT_Ty1"/>
    <property type="match status" value="1"/>
</dbReference>
<protein>
    <submittedName>
        <fullName evidence="1">Uncharacterized mitochondrial protein AtMg00810-like</fullName>
    </submittedName>
</protein>
<organism evidence="1">
    <name type="scientific">Nicotiana tabacum</name>
    <name type="common">Common tobacco</name>
    <dbReference type="NCBI Taxonomy" id="4097"/>
    <lineage>
        <taxon>Eukaryota</taxon>
        <taxon>Viridiplantae</taxon>
        <taxon>Streptophyta</taxon>
        <taxon>Embryophyta</taxon>
        <taxon>Tracheophyta</taxon>
        <taxon>Spermatophyta</taxon>
        <taxon>Magnoliopsida</taxon>
        <taxon>eudicotyledons</taxon>
        <taxon>Gunneridae</taxon>
        <taxon>Pentapetalae</taxon>
        <taxon>asterids</taxon>
        <taxon>lamiids</taxon>
        <taxon>Solanales</taxon>
        <taxon>Solanaceae</taxon>
        <taxon>Nicotianoideae</taxon>
        <taxon>Nicotianeae</taxon>
        <taxon>Nicotiana</taxon>
    </lineage>
</organism>
<dbReference type="InterPro" id="IPR043502">
    <property type="entry name" value="DNA/RNA_pol_sf"/>
</dbReference>
<dbReference type="PaxDb" id="4097-A0A1S3YHW5"/>
<name>A0A1S3YHW5_TOBAC</name>
<dbReference type="STRING" id="4097.A0A1S3YHW5"/>
<sequence>MQNWHIQEMDVYNAFLQGDLDDEATKDSLHKAFKIKDLGELKFFLGMEFSRSSRGILYDKLTGNENDSVLEDKGQYQRLIGKLLYLTLTRPDIAYTVQTLSQFLQQPKNSHWDAAMRASCPNTRRSVSGFLVKYGKSLVSWKSKKQNIVSKSSAEAEYRSMASVVSEAVWLVGL</sequence>
<dbReference type="PANTHER" id="PTHR11439">
    <property type="entry name" value="GAG-POL-RELATED RETROTRANSPOSON"/>
    <property type="match status" value="1"/>
</dbReference>
<dbReference type="OrthoDB" id="2012657at2759"/>
<proteinExistence type="predicted"/>
<dbReference type="KEGG" id="nta:107776339"/>
<dbReference type="SUPFAM" id="SSF56672">
    <property type="entry name" value="DNA/RNA polymerases"/>
    <property type="match status" value="1"/>
</dbReference>
<accession>A0A1S3YHW5</accession>
<dbReference type="RefSeq" id="XP_016451710.1">
    <property type="nucleotide sequence ID" value="XM_016596224.1"/>
</dbReference>
<reference evidence="1" key="1">
    <citation type="submission" date="2025-08" db="UniProtKB">
        <authorList>
            <consortium name="RefSeq"/>
        </authorList>
    </citation>
    <scope>IDENTIFICATION</scope>
</reference>
<evidence type="ECO:0000313" key="1">
    <source>
        <dbReference type="RefSeq" id="XP_016451710.1"/>
    </source>
</evidence>
<dbReference type="PANTHER" id="PTHR11439:SF473">
    <property type="entry name" value="REVERSE TRANSCRIPTASE TY1_COPIA-TYPE DOMAIN-CONTAINING PROTEIN"/>
    <property type="match status" value="1"/>
</dbReference>